<dbReference type="RefSeq" id="WP_146903735.1">
    <property type="nucleotide sequence ID" value="NZ_BJYS01000045.1"/>
</dbReference>
<dbReference type="InterPro" id="IPR020019">
    <property type="entry name" value="AcTrfase_PglD-like"/>
</dbReference>
<comment type="caution">
    <text evidence="7">The sequence shown here is derived from an EMBL/GenBank/DDBJ whole genome shotgun (WGS) entry which is preliminary data.</text>
</comment>
<dbReference type="AlphaFoldDB" id="A0A512B4H2"/>
<evidence type="ECO:0000259" key="6">
    <source>
        <dbReference type="Pfam" id="PF17836"/>
    </source>
</evidence>
<dbReference type="CDD" id="cd03360">
    <property type="entry name" value="LbH_AT_putative"/>
    <property type="match status" value="1"/>
</dbReference>
<dbReference type="InterPro" id="IPR011004">
    <property type="entry name" value="Trimer_LpxA-like_sf"/>
</dbReference>
<evidence type="ECO:0000256" key="2">
    <source>
        <dbReference type="ARBA" id="ARBA00022679"/>
    </source>
</evidence>
<keyword evidence="3" id="KW-0677">Repeat</keyword>
<keyword evidence="8" id="KW-1185">Reference proteome</keyword>
<dbReference type="InterPro" id="IPR050179">
    <property type="entry name" value="Trans_hexapeptide_repeat"/>
</dbReference>
<feature type="site" description="Increases basicity of active site His" evidence="4">
    <location>
        <position position="151"/>
    </location>
</feature>
<evidence type="ECO:0000256" key="1">
    <source>
        <dbReference type="ARBA" id="ARBA00007274"/>
    </source>
</evidence>
<evidence type="ECO:0000313" key="8">
    <source>
        <dbReference type="Proteomes" id="UP000321532"/>
    </source>
</evidence>
<comment type="similarity">
    <text evidence="1">Belongs to the transferase hexapeptide repeat family.</text>
</comment>
<dbReference type="Pfam" id="PF17836">
    <property type="entry name" value="PglD_N"/>
    <property type="match status" value="1"/>
</dbReference>
<evidence type="ECO:0000313" key="7">
    <source>
        <dbReference type="EMBL" id="GEO06841.1"/>
    </source>
</evidence>
<dbReference type="PANTHER" id="PTHR43300">
    <property type="entry name" value="ACETYLTRANSFERASE"/>
    <property type="match status" value="1"/>
</dbReference>
<dbReference type="Gene3D" id="2.160.10.10">
    <property type="entry name" value="Hexapeptide repeat proteins"/>
    <property type="match status" value="1"/>
</dbReference>
<dbReference type="InterPro" id="IPR041561">
    <property type="entry name" value="PglD_N"/>
</dbReference>
<name>A0A512B4H2_9BACT</name>
<keyword evidence="2 7" id="KW-0808">Transferase</keyword>
<proteinExistence type="inferred from homology"/>
<dbReference type="NCBIfam" id="TIGR03570">
    <property type="entry name" value="NeuD_NnaD"/>
    <property type="match status" value="1"/>
</dbReference>
<feature type="domain" description="PglD N-terminal" evidence="6">
    <location>
        <begin position="12"/>
        <end position="93"/>
    </location>
</feature>
<dbReference type="Gene3D" id="3.40.50.20">
    <property type="match status" value="1"/>
</dbReference>
<dbReference type="Proteomes" id="UP000321532">
    <property type="component" value="Unassembled WGS sequence"/>
</dbReference>
<dbReference type="PROSITE" id="PS00101">
    <property type="entry name" value="HEXAPEP_TRANSFERASES"/>
    <property type="match status" value="1"/>
</dbReference>
<evidence type="ECO:0000256" key="3">
    <source>
        <dbReference type="ARBA" id="ARBA00022737"/>
    </source>
</evidence>
<organism evidence="7 8">
    <name type="scientific">Adhaeribacter aerolatus</name>
    <dbReference type="NCBI Taxonomy" id="670289"/>
    <lineage>
        <taxon>Bacteria</taxon>
        <taxon>Pseudomonadati</taxon>
        <taxon>Bacteroidota</taxon>
        <taxon>Cytophagia</taxon>
        <taxon>Cytophagales</taxon>
        <taxon>Hymenobacteraceae</taxon>
        <taxon>Adhaeribacter</taxon>
    </lineage>
</organism>
<dbReference type="SUPFAM" id="SSF51161">
    <property type="entry name" value="Trimeric LpxA-like enzymes"/>
    <property type="match status" value="1"/>
</dbReference>
<feature type="active site" description="Proton acceptor" evidence="4">
    <location>
        <position position="150"/>
    </location>
</feature>
<dbReference type="GO" id="GO:0016740">
    <property type="term" value="F:transferase activity"/>
    <property type="evidence" value="ECO:0007669"/>
    <property type="project" value="UniProtKB-KW"/>
</dbReference>
<evidence type="ECO:0000256" key="5">
    <source>
        <dbReference type="PIRSR" id="PIRSR620019-2"/>
    </source>
</evidence>
<sequence length="225" mass="24074">MPHKGTHSYLKNIAIFGASGLGREVLMLIHQINHYIPTWNMIGFYDDNSDTPKTINKYPYLGDLKDLQAVKEPLYVAIAIGNPGLKAQIAEKITNENIQFATLIHPAVPNEAYQFNQIGEGSIITQGCILTTNVVLGRHVLLNLGCTLGHDVVLGDCCSLMPHVNIAGNSALGKGVYVGTNATVIQFLKVGDKAIIGAGAVVHRDLPAAVTAVGVPAKVIKRHHG</sequence>
<protein>
    <submittedName>
        <fullName evidence="7">Transferase</fullName>
    </submittedName>
</protein>
<dbReference type="InterPro" id="IPR018357">
    <property type="entry name" value="Hexapep_transf_CS"/>
</dbReference>
<dbReference type="OrthoDB" id="708224at2"/>
<feature type="binding site" evidence="5">
    <location>
        <position position="81"/>
    </location>
    <ligand>
        <name>substrate</name>
    </ligand>
</feature>
<evidence type="ECO:0000256" key="4">
    <source>
        <dbReference type="PIRSR" id="PIRSR620019-1"/>
    </source>
</evidence>
<accession>A0A512B4H2</accession>
<dbReference type="EMBL" id="BJYS01000045">
    <property type="protein sequence ID" value="GEO06841.1"/>
    <property type="molecule type" value="Genomic_DNA"/>
</dbReference>
<gene>
    <name evidence="7" type="ORF">AAE02nite_45050</name>
</gene>
<dbReference type="PANTHER" id="PTHR43300:SF7">
    <property type="entry name" value="UDP-N-ACETYLBACILLOSAMINE N-ACETYLTRANSFERASE"/>
    <property type="match status" value="1"/>
</dbReference>
<reference evidence="7 8" key="1">
    <citation type="submission" date="2019-07" db="EMBL/GenBank/DDBJ databases">
        <title>Whole genome shotgun sequence of Adhaeribacter aerolatus NBRC 106133.</title>
        <authorList>
            <person name="Hosoyama A."/>
            <person name="Uohara A."/>
            <person name="Ohji S."/>
            <person name="Ichikawa N."/>
        </authorList>
    </citation>
    <scope>NUCLEOTIDE SEQUENCE [LARGE SCALE GENOMIC DNA]</scope>
    <source>
        <strain evidence="7 8">NBRC 106133</strain>
    </source>
</reference>